<reference evidence="2" key="3">
    <citation type="submission" date="2020-05" db="EMBL/GenBank/DDBJ databases">
        <title>Complete genome sequence of Bradyrhizobium diazoefficiens XF4 isolated from soybean nodule.</title>
        <authorList>
            <person name="Noda R."/>
            <person name="Kakizaki K."/>
            <person name="Minamisawa K."/>
        </authorList>
    </citation>
    <scope>NUCLEOTIDE SEQUENCE</scope>
    <source>
        <strain evidence="2">XF4</strain>
    </source>
</reference>
<dbReference type="AlphaFoldDB" id="A0A809X2Q7"/>
<sequence>MTDTNTTPKQDNFPEVRQMISVSEVLKRLPLSRSTLHRMVKEKRFPQSHELSPMRIGFFLDEVVEWQRKLTEKAA</sequence>
<organism evidence="1">
    <name type="scientific">Bradyrhizobium diazoefficiens</name>
    <dbReference type="NCBI Taxonomy" id="1355477"/>
    <lineage>
        <taxon>Bacteria</taxon>
        <taxon>Pseudomonadati</taxon>
        <taxon>Pseudomonadota</taxon>
        <taxon>Alphaproteobacteria</taxon>
        <taxon>Hyphomicrobiales</taxon>
        <taxon>Nitrobacteraceae</taxon>
        <taxon>Bradyrhizobium</taxon>
    </lineage>
</organism>
<reference evidence="1" key="1">
    <citation type="submission" date="2020-05" db="EMBL/GenBank/DDBJ databases">
        <title>Complete genome sequence of Bradyrhizobium diazoefficiens XF1 isolated from soybean nodule.</title>
        <authorList>
            <person name="Noda R."/>
            <person name="Kakizaki K."/>
            <person name="Minamisawa K."/>
        </authorList>
    </citation>
    <scope>NUCLEOTIDE SEQUENCE</scope>
    <source>
        <strain evidence="1">XF1</strain>
    </source>
</reference>
<dbReference type="InterPro" id="IPR010260">
    <property type="entry name" value="AlpA"/>
</dbReference>
<protein>
    <recommendedName>
        <fullName evidence="4">AlpA family phage regulatory protein</fullName>
    </recommendedName>
</protein>
<dbReference type="EMBL" id="AP023091">
    <property type="protein sequence ID" value="BCE22052.1"/>
    <property type="molecule type" value="Genomic_DNA"/>
</dbReference>
<evidence type="ECO:0000313" key="2">
    <source>
        <dbReference type="EMBL" id="BCE48317.1"/>
    </source>
</evidence>
<dbReference type="EMBL" id="AP023099">
    <property type="protein sequence ID" value="BCE91833.1"/>
    <property type="molecule type" value="Genomic_DNA"/>
</dbReference>
<name>A0A809X2Q7_9BRAD</name>
<dbReference type="EMBL" id="AP023094">
    <property type="protein sequence ID" value="BCE48317.1"/>
    <property type="molecule type" value="Genomic_DNA"/>
</dbReference>
<accession>A0A809X2Q7</accession>
<evidence type="ECO:0000313" key="3">
    <source>
        <dbReference type="EMBL" id="BCE91833.1"/>
    </source>
</evidence>
<gene>
    <name evidence="3" type="ORF">XF10B_46310</name>
    <name evidence="1" type="ORF">XF1B_47330</name>
    <name evidence="2" type="ORF">XF4B_46660</name>
</gene>
<evidence type="ECO:0008006" key="4">
    <source>
        <dbReference type="Google" id="ProtNLM"/>
    </source>
</evidence>
<evidence type="ECO:0000313" key="1">
    <source>
        <dbReference type="EMBL" id="BCE22052.1"/>
    </source>
</evidence>
<dbReference type="Pfam" id="PF05930">
    <property type="entry name" value="Phage_AlpA"/>
    <property type="match status" value="1"/>
</dbReference>
<reference evidence="3" key="2">
    <citation type="submission" date="2020-05" db="EMBL/GenBank/DDBJ databases">
        <title>Complete genome sequence of Bradyrhizobium diazoefficiens XF10 isolated from soybean nodule.</title>
        <authorList>
            <person name="Noda R."/>
            <person name="Kakizaki K."/>
            <person name="Minamisawa K."/>
        </authorList>
    </citation>
    <scope>NUCLEOTIDE SEQUENCE</scope>
    <source>
        <strain evidence="3">XF10</strain>
    </source>
</reference>
<proteinExistence type="predicted"/>